<proteinExistence type="predicted"/>
<feature type="non-terminal residue" evidence="1">
    <location>
        <position position="191"/>
    </location>
</feature>
<dbReference type="EMBL" id="BARS01055613">
    <property type="protein sequence ID" value="GAG47368.1"/>
    <property type="molecule type" value="Genomic_DNA"/>
</dbReference>
<gene>
    <name evidence="1" type="ORF">S01H1_82079</name>
</gene>
<dbReference type="AlphaFoldDB" id="X0YFC4"/>
<organism evidence="1">
    <name type="scientific">marine sediment metagenome</name>
    <dbReference type="NCBI Taxonomy" id="412755"/>
    <lineage>
        <taxon>unclassified sequences</taxon>
        <taxon>metagenomes</taxon>
        <taxon>ecological metagenomes</taxon>
    </lineage>
</organism>
<sequence>MHKLRLLTTALLVAAVMAVAIPMAVAEAQFPPFSPFECTVFVDGSPAGAGLPVQGYIGGVPKGIGGVPVYTGALPGMADNECMLILDIGGADIGQVVTFMVDGESATTIPSTVYASQLVQAVQLTISYGPPAPTVTTQPASDITHNSVRMHGTVVDLGGYPSVNLYFELDGVPNNWGTVTSPVSHWLGASG</sequence>
<accession>X0YFC4</accession>
<name>X0YFC4_9ZZZZ</name>
<protein>
    <submittedName>
        <fullName evidence="1">Uncharacterized protein</fullName>
    </submittedName>
</protein>
<evidence type="ECO:0000313" key="1">
    <source>
        <dbReference type="EMBL" id="GAG47368.1"/>
    </source>
</evidence>
<comment type="caution">
    <text evidence="1">The sequence shown here is derived from an EMBL/GenBank/DDBJ whole genome shotgun (WGS) entry which is preliminary data.</text>
</comment>
<reference evidence="1" key="1">
    <citation type="journal article" date="2014" name="Front. Microbiol.">
        <title>High frequency of phylogenetically diverse reductive dehalogenase-homologous genes in deep subseafloor sedimentary metagenomes.</title>
        <authorList>
            <person name="Kawai M."/>
            <person name="Futagami T."/>
            <person name="Toyoda A."/>
            <person name="Takaki Y."/>
            <person name="Nishi S."/>
            <person name="Hori S."/>
            <person name="Arai W."/>
            <person name="Tsubouchi T."/>
            <person name="Morono Y."/>
            <person name="Uchiyama I."/>
            <person name="Ito T."/>
            <person name="Fujiyama A."/>
            <person name="Inagaki F."/>
            <person name="Takami H."/>
        </authorList>
    </citation>
    <scope>NUCLEOTIDE SEQUENCE</scope>
    <source>
        <strain evidence="1">Expedition CK06-06</strain>
    </source>
</reference>